<feature type="chain" id="PRO_5043764216" description="Leucine-rich repeat-containing N-terminal plant-type domain-containing protein" evidence="12">
    <location>
        <begin position="27"/>
        <end position="924"/>
    </location>
</feature>
<keyword evidence="16" id="KW-1185">Reference proteome</keyword>
<dbReference type="EMBL" id="BPVZ01000007">
    <property type="protein sequence ID" value="GKU94189.1"/>
    <property type="molecule type" value="Genomic_DNA"/>
</dbReference>
<evidence type="ECO:0000259" key="14">
    <source>
        <dbReference type="Pfam" id="PF23598"/>
    </source>
</evidence>
<keyword evidence="9" id="KW-0472">Membrane</keyword>
<comment type="subcellular location">
    <subcellularLocation>
        <location evidence="1">Cell membrane</location>
        <topology evidence="1">Single-pass type I membrane protein</topology>
    </subcellularLocation>
</comment>
<evidence type="ECO:0000256" key="7">
    <source>
        <dbReference type="ARBA" id="ARBA00022737"/>
    </source>
</evidence>
<dbReference type="FunFam" id="3.80.10.10:FF:000095">
    <property type="entry name" value="LRR receptor-like serine/threonine-protein kinase GSO1"/>
    <property type="match status" value="1"/>
</dbReference>
<keyword evidence="3" id="KW-1003">Cell membrane</keyword>
<keyword evidence="10" id="KW-0675">Receptor</keyword>
<dbReference type="FunFam" id="3.80.10.10:FF:001347">
    <property type="entry name" value="LRR receptor-like serine/threonine-protein kinase GSO2"/>
    <property type="match status" value="1"/>
</dbReference>
<feature type="domain" description="Disease resistance R13L4/SHOC-2-like LRR" evidence="14">
    <location>
        <begin position="270"/>
        <end position="423"/>
    </location>
</feature>
<dbReference type="FunFam" id="3.80.10.10:FF:000111">
    <property type="entry name" value="LRR receptor-like serine/threonine-protein kinase ERECTA"/>
    <property type="match status" value="1"/>
</dbReference>
<reference evidence="15 16" key="1">
    <citation type="journal article" date="2021" name="Commun. Biol.">
        <title>The genome of Shorea leprosula (Dipterocarpaceae) highlights the ecological relevance of drought in aseasonal tropical rainforests.</title>
        <authorList>
            <person name="Ng K.K.S."/>
            <person name="Kobayashi M.J."/>
            <person name="Fawcett J.A."/>
            <person name="Hatakeyama M."/>
            <person name="Paape T."/>
            <person name="Ng C.H."/>
            <person name="Ang C.C."/>
            <person name="Tnah L.H."/>
            <person name="Lee C.T."/>
            <person name="Nishiyama T."/>
            <person name="Sese J."/>
            <person name="O'Brien M.J."/>
            <person name="Copetti D."/>
            <person name="Mohd Noor M.I."/>
            <person name="Ong R.C."/>
            <person name="Putra M."/>
            <person name="Sireger I.Z."/>
            <person name="Indrioko S."/>
            <person name="Kosugi Y."/>
            <person name="Izuno A."/>
            <person name="Isagi Y."/>
            <person name="Lee S.L."/>
            <person name="Shimizu K.K."/>
        </authorList>
    </citation>
    <scope>NUCLEOTIDE SEQUENCE [LARGE SCALE GENOMIC DNA]</scope>
    <source>
        <strain evidence="15">214</strain>
    </source>
</reference>
<dbReference type="SMART" id="SM00369">
    <property type="entry name" value="LRR_TYP"/>
    <property type="match status" value="10"/>
</dbReference>
<evidence type="ECO:0000256" key="9">
    <source>
        <dbReference type="ARBA" id="ARBA00023136"/>
    </source>
</evidence>
<dbReference type="SUPFAM" id="SSF52058">
    <property type="entry name" value="L domain-like"/>
    <property type="match status" value="3"/>
</dbReference>
<evidence type="ECO:0000259" key="13">
    <source>
        <dbReference type="Pfam" id="PF08263"/>
    </source>
</evidence>
<dbReference type="Pfam" id="PF00560">
    <property type="entry name" value="LRR_1"/>
    <property type="match status" value="12"/>
</dbReference>
<evidence type="ECO:0000256" key="10">
    <source>
        <dbReference type="ARBA" id="ARBA00023170"/>
    </source>
</evidence>
<evidence type="ECO:0000256" key="12">
    <source>
        <dbReference type="SAM" id="SignalP"/>
    </source>
</evidence>
<dbReference type="Gene3D" id="3.80.10.10">
    <property type="entry name" value="Ribonuclease Inhibitor"/>
    <property type="match status" value="5"/>
</dbReference>
<gene>
    <name evidence="15" type="ORF">SLEP1_g7716</name>
</gene>
<dbReference type="InterPro" id="IPR013210">
    <property type="entry name" value="LRR_N_plant-typ"/>
</dbReference>
<proteinExistence type="inferred from homology"/>
<evidence type="ECO:0000256" key="1">
    <source>
        <dbReference type="ARBA" id="ARBA00004251"/>
    </source>
</evidence>
<dbReference type="PANTHER" id="PTHR48063:SF101">
    <property type="entry name" value="LRR RECEPTOR-LIKE SERINE_THREONINE-PROTEIN KINASE FLS2"/>
    <property type="match status" value="1"/>
</dbReference>
<keyword evidence="4" id="KW-0433">Leucine-rich repeat</keyword>
<keyword evidence="6 12" id="KW-0732">Signal</keyword>
<protein>
    <recommendedName>
        <fullName evidence="17">Leucine-rich repeat-containing N-terminal plant-type domain-containing protein</fullName>
    </recommendedName>
</protein>
<keyword evidence="11" id="KW-0325">Glycoprotein</keyword>
<dbReference type="Proteomes" id="UP001054252">
    <property type="component" value="Unassembled WGS sequence"/>
</dbReference>
<evidence type="ECO:0000313" key="15">
    <source>
        <dbReference type="EMBL" id="GKU94189.1"/>
    </source>
</evidence>
<evidence type="ECO:0008006" key="17">
    <source>
        <dbReference type="Google" id="ProtNLM"/>
    </source>
</evidence>
<keyword evidence="7" id="KW-0677">Repeat</keyword>
<organism evidence="15 16">
    <name type="scientific">Rubroshorea leprosula</name>
    <dbReference type="NCBI Taxonomy" id="152421"/>
    <lineage>
        <taxon>Eukaryota</taxon>
        <taxon>Viridiplantae</taxon>
        <taxon>Streptophyta</taxon>
        <taxon>Embryophyta</taxon>
        <taxon>Tracheophyta</taxon>
        <taxon>Spermatophyta</taxon>
        <taxon>Magnoliopsida</taxon>
        <taxon>eudicotyledons</taxon>
        <taxon>Gunneridae</taxon>
        <taxon>Pentapetalae</taxon>
        <taxon>rosids</taxon>
        <taxon>malvids</taxon>
        <taxon>Malvales</taxon>
        <taxon>Dipterocarpaceae</taxon>
        <taxon>Rubroshorea</taxon>
    </lineage>
</organism>
<comment type="similarity">
    <text evidence="2">Belongs to the RLP family.</text>
</comment>
<dbReference type="AlphaFoldDB" id="A0AAV5I7C2"/>
<sequence length="924" mass="103048">MKILGAESLHLVYALLIFLPMHTSIGSNSTTADDGVKCIENERQALLAFKQGLVDEHGWLSSWGSEEGKKNCCEWEGVQCSNTTGHITMLNLTTYPDYRYFILRGNLSPSLFELQHLIYLDLSGNNFNLNHIPESIGSLNKIRHLDLYQCNLSGSLPSQLANLASLQYLDLSYNNFNSVQNLGWLPRLSYLQDLGLSDIDFSTVNKDALQVINKLPHLTGLSLCRCNLRDVNPQYFPKISTSSTSLIHLRLRSTNLTTSAFQWLFNFSKSLVSLDLSSNQFRGPIPETFSYMTHLEDLFLDDNQFEGEIPKSFWSGNLSSLQYLGLSNNKLSGNIPKSMGLLSKLEGLSISFNSFNGVITEEHFSTLSNLWYLSMSSNHLSINFSHDWIPPFQLKYIYLGSCKLGPDFPSWIQTQRNYRVLNISATGISNSIPIWFGKLPSTARVIDLSSNQVSGILPNLSRNFSSDSHALGINLSGNHLEGPLPSFPANTTHINLSKNRFNGSISSLCHMTGMSLEFLDLSSNQLSGELPDCMMHWSSLQILNLANNHFFGKISSFVGSLSLIETLDLQNNNLSGKIPNSLRNCNKLQFLGLSNNKLSGKIPGWIGDKSNSLNFLLLKSNHFVGKIPLEICRLTNILLLDLSCNNLSGDIPRCIGNLIALTRKDISAKHHFFNSSLVHNTYYDSEGSYADKASVIWKGIEHHYENLTLQRTIDLSSNKLTGEIPVQISVLLELVQLNLSRNQLTGCIPSNIGQMRKLESLDLSWNQLSGQLPRSVSQLNFLSILNLSYNNFSGRIPLGPQIRTFDASSFVHNPALCGLPLTPTCPGDEKSESKPKNRDIAEFWKSFKPGMKLGAAIGFVGVLAVKLDHPWKHLCFMLFNNVRVRLSNLKDCFYLLVAAVGLLVREHVSRLGRNLKLCEPSVSP</sequence>
<feature type="domain" description="Leucine-rich repeat-containing N-terminal plant-type" evidence="13">
    <location>
        <begin position="40"/>
        <end position="81"/>
    </location>
</feature>
<evidence type="ECO:0000256" key="3">
    <source>
        <dbReference type="ARBA" id="ARBA00022475"/>
    </source>
</evidence>
<evidence type="ECO:0000256" key="6">
    <source>
        <dbReference type="ARBA" id="ARBA00022729"/>
    </source>
</evidence>
<name>A0AAV5I7C2_9ROSI</name>
<evidence type="ECO:0000256" key="5">
    <source>
        <dbReference type="ARBA" id="ARBA00022692"/>
    </source>
</evidence>
<feature type="signal peptide" evidence="12">
    <location>
        <begin position="1"/>
        <end position="26"/>
    </location>
</feature>
<keyword evidence="8" id="KW-1133">Transmembrane helix</keyword>
<evidence type="ECO:0000256" key="2">
    <source>
        <dbReference type="ARBA" id="ARBA00009592"/>
    </source>
</evidence>
<accession>A0AAV5I7C2</accession>
<dbReference type="InterPro" id="IPR032675">
    <property type="entry name" value="LRR_dom_sf"/>
</dbReference>
<dbReference type="FunFam" id="3.80.10.10:FF:000041">
    <property type="entry name" value="LRR receptor-like serine/threonine-protein kinase ERECTA"/>
    <property type="match status" value="1"/>
</dbReference>
<dbReference type="Pfam" id="PF23598">
    <property type="entry name" value="LRR_14"/>
    <property type="match status" value="1"/>
</dbReference>
<evidence type="ECO:0000313" key="16">
    <source>
        <dbReference type="Proteomes" id="UP001054252"/>
    </source>
</evidence>
<dbReference type="PRINTS" id="PR00019">
    <property type="entry name" value="LEURICHRPT"/>
</dbReference>
<dbReference type="InterPro" id="IPR046956">
    <property type="entry name" value="RLP23-like"/>
</dbReference>
<dbReference type="InterPro" id="IPR003591">
    <property type="entry name" value="Leu-rich_rpt_typical-subtyp"/>
</dbReference>
<dbReference type="InterPro" id="IPR055414">
    <property type="entry name" value="LRR_R13L4/SHOC2-like"/>
</dbReference>
<evidence type="ECO:0000256" key="11">
    <source>
        <dbReference type="ARBA" id="ARBA00023180"/>
    </source>
</evidence>
<dbReference type="GO" id="GO:0005886">
    <property type="term" value="C:plasma membrane"/>
    <property type="evidence" value="ECO:0007669"/>
    <property type="project" value="UniProtKB-SubCell"/>
</dbReference>
<dbReference type="InterPro" id="IPR001611">
    <property type="entry name" value="Leu-rich_rpt"/>
</dbReference>
<keyword evidence="5" id="KW-0812">Transmembrane</keyword>
<comment type="caution">
    <text evidence="15">The sequence shown here is derived from an EMBL/GenBank/DDBJ whole genome shotgun (WGS) entry which is preliminary data.</text>
</comment>
<dbReference type="Pfam" id="PF08263">
    <property type="entry name" value="LRRNT_2"/>
    <property type="match status" value="1"/>
</dbReference>
<dbReference type="PANTHER" id="PTHR48063">
    <property type="entry name" value="LRR RECEPTOR-LIKE KINASE"/>
    <property type="match status" value="1"/>
</dbReference>
<evidence type="ECO:0000256" key="8">
    <source>
        <dbReference type="ARBA" id="ARBA00022989"/>
    </source>
</evidence>
<evidence type="ECO:0000256" key="4">
    <source>
        <dbReference type="ARBA" id="ARBA00022614"/>
    </source>
</evidence>
<dbReference type="PROSITE" id="PS51450">
    <property type="entry name" value="LRR"/>
    <property type="match status" value="2"/>
</dbReference>